<dbReference type="SUPFAM" id="SSF81324">
    <property type="entry name" value="Voltage-gated potassium channels"/>
    <property type="match status" value="1"/>
</dbReference>
<dbReference type="InterPro" id="IPR036721">
    <property type="entry name" value="RCK_C_sf"/>
</dbReference>
<dbReference type="PANTHER" id="PTHR43833:SF9">
    <property type="entry name" value="POTASSIUM CHANNEL PROTEIN YUGO-RELATED"/>
    <property type="match status" value="1"/>
</dbReference>
<dbReference type="InterPro" id="IPR003148">
    <property type="entry name" value="RCK_N"/>
</dbReference>
<keyword evidence="5" id="KW-0407">Ion channel</keyword>
<keyword evidence="5" id="KW-0813">Transport</keyword>
<gene>
    <name evidence="5" type="ORF">GGR27_003489</name>
</gene>
<dbReference type="Gene3D" id="3.30.70.1450">
    <property type="entry name" value="Regulator of K+ conductance, C-terminal domain"/>
    <property type="match status" value="1"/>
</dbReference>
<keyword evidence="6" id="KW-1185">Reference proteome</keyword>
<comment type="caution">
    <text evidence="5">The sequence shown here is derived from an EMBL/GenBank/DDBJ whole genome shotgun (WGS) entry which is preliminary data.</text>
</comment>
<evidence type="ECO:0000313" key="5">
    <source>
        <dbReference type="EMBL" id="NJC27970.1"/>
    </source>
</evidence>
<reference evidence="5 6" key="1">
    <citation type="submission" date="2020-03" db="EMBL/GenBank/DDBJ databases">
        <title>Genomic Encyclopedia of Type Strains, Phase IV (KMG-IV): sequencing the most valuable type-strain genomes for metagenomic binning, comparative biology and taxonomic classification.</title>
        <authorList>
            <person name="Goeker M."/>
        </authorList>
    </citation>
    <scope>NUCLEOTIDE SEQUENCE [LARGE SCALE GENOMIC DNA]</scope>
    <source>
        <strain evidence="5 6">DSM 105096</strain>
    </source>
</reference>
<feature type="domain" description="RCK C-terminal" evidence="4">
    <location>
        <begin position="263"/>
        <end position="350"/>
    </location>
</feature>
<dbReference type="Pfam" id="PF02254">
    <property type="entry name" value="TrkA_N"/>
    <property type="match status" value="1"/>
</dbReference>
<dbReference type="GO" id="GO:0034220">
    <property type="term" value="P:monoatomic ion transmembrane transport"/>
    <property type="evidence" value="ECO:0007669"/>
    <property type="project" value="UniProtKB-KW"/>
</dbReference>
<dbReference type="PROSITE" id="PS51201">
    <property type="entry name" value="RCK_N"/>
    <property type="match status" value="1"/>
</dbReference>
<name>A0ABX0XF69_9BACT</name>
<feature type="transmembrane region" description="Helical" evidence="2">
    <location>
        <begin position="48"/>
        <end position="68"/>
    </location>
</feature>
<dbReference type="SUPFAM" id="SSF116726">
    <property type="entry name" value="TrkA C-terminal domain-like"/>
    <property type="match status" value="1"/>
</dbReference>
<dbReference type="InterPro" id="IPR013099">
    <property type="entry name" value="K_chnl_dom"/>
</dbReference>
<keyword evidence="2" id="KW-0812">Transmembrane</keyword>
<dbReference type="Pfam" id="PF02080">
    <property type="entry name" value="TrkA_C"/>
    <property type="match status" value="1"/>
</dbReference>
<dbReference type="PROSITE" id="PS51202">
    <property type="entry name" value="RCK_C"/>
    <property type="match status" value="1"/>
</dbReference>
<keyword evidence="2" id="KW-0472">Membrane</keyword>
<dbReference type="InterPro" id="IPR006037">
    <property type="entry name" value="RCK_C"/>
</dbReference>
<evidence type="ECO:0000259" key="4">
    <source>
        <dbReference type="PROSITE" id="PS51202"/>
    </source>
</evidence>
<evidence type="ECO:0000256" key="2">
    <source>
        <dbReference type="SAM" id="Phobius"/>
    </source>
</evidence>
<evidence type="ECO:0000259" key="3">
    <source>
        <dbReference type="PROSITE" id="PS51201"/>
    </source>
</evidence>
<keyword evidence="5" id="KW-0406">Ion transport</keyword>
<dbReference type="SUPFAM" id="SSF51735">
    <property type="entry name" value="NAD(P)-binding Rossmann-fold domains"/>
    <property type="match status" value="1"/>
</dbReference>
<dbReference type="PANTHER" id="PTHR43833">
    <property type="entry name" value="POTASSIUM CHANNEL PROTEIN 2-RELATED-RELATED"/>
    <property type="match status" value="1"/>
</dbReference>
<evidence type="ECO:0000256" key="1">
    <source>
        <dbReference type="ARBA" id="ARBA00004651"/>
    </source>
</evidence>
<organism evidence="5 6">
    <name type="scientific">Neolewinella antarctica</name>
    <dbReference type="NCBI Taxonomy" id="442734"/>
    <lineage>
        <taxon>Bacteria</taxon>
        <taxon>Pseudomonadati</taxon>
        <taxon>Bacteroidota</taxon>
        <taxon>Saprospiria</taxon>
        <taxon>Saprospirales</taxon>
        <taxon>Lewinellaceae</taxon>
        <taxon>Neolewinella</taxon>
    </lineage>
</organism>
<dbReference type="InterPro" id="IPR050721">
    <property type="entry name" value="Trk_Ktr_HKT_K-transport"/>
</dbReference>
<evidence type="ECO:0000313" key="6">
    <source>
        <dbReference type="Proteomes" id="UP000770785"/>
    </source>
</evidence>
<sequence length="350" mass="38465">MRQGLISRLLNALNIRSTTLDLRTAVLLIVGMTGLITVGLVVLEDYGFIDAFYTAAITISTVGFGEVAPLSQGGRVFMSVMIIFNVGIVAYALAAFSYYVIEGKLFEQMDHNRRKARVNALSGHTILCGFGRYGKEIARHLIEHGKEFVIIDEKERKVVDPEFEEFDLIYIIGDATHDEILEEAGLSRASGLITALDDDSDNLFIVLSAKDLNPNARIISRSQTARSRQKMMKAGASHVIMPEQIGGFFMATLISKPGAVEFFSYVTNEMDSDIGFEEILYKQLPAKLRGLPIMELGLRNNSGVNIIGHRKGNGRYVVNPGPDASLAAGESFIVVGSQPQILALREYLDI</sequence>
<accession>A0ABX0XF69</accession>
<feature type="domain" description="RCK N-terminal" evidence="3">
    <location>
        <begin position="122"/>
        <end position="241"/>
    </location>
</feature>
<feature type="transmembrane region" description="Helical" evidence="2">
    <location>
        <begin position="80"/>
        <end position="101"/>
    </location>
</feature>
<dbReference type="Pfam" id="PF07885">
    <property type="entry name" value="Ion_trans_2"/>
    <property type="match status" value="1"/>
</dbReference>
<dbReference type="Gene3D" id="1.10.287.70">
    <property type="match status" value="1"/>
</dbReference>
<dbReference type="EMBL" id="JAATJH010000007">
    <property type="protein sequence ID" value="NJC27970.1"/>
    <property type="molecule type" value="Genomic_DNA"/>
</dbReference>
<dbReference type="InterPro" id="IPR036291">
    <property type="entry name" value="NAD(P)-bd_dom_sf"/>
</dbReference>
<dbReference type="RefSeq" id="WP_168039569.1">
    <property type="nucleotide sequence ID" value="NZ_JAATJH010000007.1"/>
</dbReference>
<feature type="transmembrane region" description="Helical" evidence="2">
    <location>
        <begin position="20"/>
        <end position="42"/>
    </location>
</feature>
<dbReference type="Proteomes" id="UP000770785">
    <property type="component" value="Unassembled WGS sequence"/>
</dbReference>
<dbReference type="Gene3D" id="3.40.50.720">
    <property type="entry name" value="NAD(P)-binding Rossmann-like Domain"/>
    <property type="match status" value="1"/>
</dbReference>
<comment type="subcellular location">
    <subcellularLocation>
        <location evidence="1">Cell membrane</location>
        <topology evidence="1">Multi-pass membrane protein</topology>
    </subcellularLocation>
</comment>
<keyword evidence="2" id="KW-1133">Transmembrane helix</keyword>
<protein>
    <submittedName>
        <fullName evidence="5">Voltage-gated potassium channel</fullName>
    </submittedName>
</protein>
<proteinExistence type="predicted"/>